<keyword evidence="2" id="KW-1185">Reference proteome</keyword>
<evidence type="ECO:0000313" key="1">
    <source>
        <dbReference type="EMBL" id="ANT44678.1"/>
    </source>
</evidence>
<proteinExistence type="predicted"/>
<gene>
    <name evidence="1" type="ORF">vB_SscM-1_015</name>
</gene>
<dbReference type="EMBL" id="KX171212">
    <property type="protein sequence ID" value="ANT44678.1"/>
    <property type="molecule type" value="Genomic_DNA"/>
</dbReference>
<organism evidence="1 2">
    <name type="scientific">Staphylococcus phage vB_SscM-1</name>
    <dbReference type="NCBI Taxonomy" id="1868844"/>
    <lineage>
        <taxon>Viruses</taxon>
        <taxon>Duplodnaviria</taxon>
        <taxon>Heunggongvirae</taxon>
        <taxon>Uroviricota</taxon>
        <taxon>Caudoviricetes</taxon>
        <taxon>Herelleviridae</taxon>
        <taxon>Twortvirinae</taxon>
        <taxon>Sciuriunavirus</taxon>
        <taxon>Sciuriunavirus SscM1</taxon>
    </lineage>
</organism>
<accession>A0A1X9I9H3</accession>
<evidence type="ECO:0000313" key="2">
    <source>
        <dbReference type="Proteomes" id="UP000224459"/>
    </source>
</evidence>
<sequence>MNMNETIESLREEFLLLDNYYPQGVALDVMERIVACGKGKEAVDCIVQHMPVEAPASDIDLFIYECIHHFINYYE</sequence>
<reference evidence="2" key="1">
    <citation type="submission" date="2016-04" db="EMBL/GenBank/DDBJ databases">
        <authorList>
            <person name="Gasior T."/>
        </authorList>
    </citation>
    <scope>NUCLEOTIDE SEQUENCE [LARGE SCALE GENOMIC DNA]</scope>
</reference>
<name>A0A1X9I9H3_9CAUD</name>
<dbReference type="Proteomes" id="UP000224459">
    <property type="component" value="Segment"/>
</dbReference>
<protein>
    <submittedName>
        <fullName evidence="1">Uncharacterized protein</fullName>
    </submittedName>
</protein>